<dbReference type="EMBL" id="OZ034817">
    <property type="protein sequence ID" value="CAL1381981.1"/>
    <property type="molecule type" value="Genomic_DNA"/>
</dbReference>
<evidence type="ECO:0000313" key="1">
    <source>
        <dbReference type="EMBL" id="CAL1381981.1"/>
    </source>
</evidence>
<accession>A0AAV2E7P7</accession>
<name>A0AAV2E7P7_9ROSI</name>
<dbReference type="Proteomes" id="UP001497516">
    <property type="component" value="Chromosome 4"/>
</dbReference>
<protein>
    <submittedName>
        <fullName evidence="1">Uncharacterized protein</fullName>
    </submittedName>
</protein>
<reference evidence="1 2" key="1">
    <citation type="submission" date="2024-04" db="EMBL/GenBank/DDBJ databases">
        <authorList>
            <person name="Fracassetti M."/>
        </authorList>
    </citation>
    <scope>NUCLEOTIDE SEQUENCE [LARGE SCALE GENOMIC DNA]</scope>
</reference>
<gene>
    <name evidence="1" type="ORF">LTRI10_LOCUS23330</name>
</gene>
<organism evidence="1 2">
    <name type="scientific">Linum trigynum</name>
    <dbReference type="NCBI Taxonomy" id="586398"/>
    <lineage>
        <taxon>Eukaryota</taxon>
        <taxon>Viridiplantae</taxon>
        <taxon>Streptophyta</taxon>
        <taxon>Embryophyta</taxon>
        <taxon>Tracheophyta</taxon>
        <taxon>Spermatophyta</taxon>
        <taxon>Magnoliopsida</taxon>
        <taxon>eudicotyledons</taxon>
        <taxon>Gunneridae</taxon>
        <taxon>Pentapetalae</taxon>
        <taxon>rosids</taxon>
        <taxon>fabids</taxon>
        <taxon>Malpighiales</taxon>
        <taxon>Linaceae</taxon>
        <taxon>Linum</taxon>
    </lineage>
</organism>
<sequence>MLQYVPYIEYHSVGLPYGTLVTKFIEASSVRLDDYVFSNSKSASITVARVMKLSNTYNARRDRIHDAEEDAPDKHLRIGARPCNNVLDVILDSDDESNSGEGLFVSEYR</sequence>
<dbReference type="AlphaFoldDB" id="A0AAV2E7P7"/>
<keyword evidence="2" id="KW-1185">Reference proteome</keyword>
<proteinExistence type="predicted"/>
<evidence type="ECO:0000313" key="2">
    <source>
        <dbReference type="Proteomes" id="UP001497516"/>
    </source>
</evidence>